<keyword evidence="3" id="KW-0964">Secreted</keyword>
<dbReference type="InterPro" id="IPR006170">
    <property type="entry name" value="PBP/GOBP"/>
</dbReference>
<dbReference type="PANTHER" id="PTHR11857:SF46">
    <property type="entry name" value="GENERAL ODORANT-BINDING PROTEIN 99A-RELATED"/>
    <property type="match status" value="1"/>
</dbReference>
<dbReference type="Pfam" id="PF01395">
    <property type="entry name" value="PBP_GOBP"/>
    <property type="match status" value="2"/>
</dbReference>
<proteinExistence type="inferred from homology"/>
<evidence type="ECO:0000313" key="8">
    <source>
        <dbReference type="Proteomes" id="UP000076407"/>
    </source>
</evidence>
<evidence type="ECO:0000256" key="1">
    <source>
        <dbReference type="ARBA" id="ARBA00004613"/>
    </source>
</evidence>
<dbReference type="EnsemblMetazoa" id="AQUA016688-RA">
    <property type="protein sequence ID" value="AQUA016688-PA"/>
    <property type="gene ID" value="AQUA016688"/>
</dbReference>
<dbReference type="VEuPathDB" id="VectorBase:AQUA016688"/>
<dbReference type="AlphaFoldDB" id="A0A2C9H878"/>
<feature type="signal peptide" evidence="6">
    <location>
        <begin position="1"/>
        <end position="21"/>
    </location>
</feature>
<name>A0A2C9H878_ANOQN</name>
<evidence type="ECO:0000256" key="3">
    <source>
        <dbReference type="ARBA" id="ARBA00022525"/>
    </source>
</evidence>
<comment type="subcellular location">
    <subcellularLocation>
        <location evidence="1">Secreted</location>
    </subcellularLocation>
</comment>
<comment type="similarity">
    <text evidence="2">Belongs to the PBP/GOBP family.</text>
</comment>
<evidence type="ECO:0000313" key="7">
    <source>
        <dbReference type="EnsemblMetazoa" id="AQUA016688-PA"/>
    </source>
</evidence>
<dbReference type="PANTHER" id="PTHR11857">
    <property type="entry name" value="ODORANT BINDING PROTEIN-RELATED"/>
    <property type="match status" value="1"/>
</dbReference>
<evidence type="ECO:0000256" key="4">
    <source>
        <dbReference type="ARBA" id="ARBA00022729"/>
    </source>
</evidence>
<dbReference type="Proteomes" id="UP000076407">
    <property type="component" value="Unassembled WGS sequence"/>
</dbReference>
<evidence type="ECO:0000256" key="6">
    <source>
        <dbReference type="SAM" id="SignalP"/>
    </source>
</evidence>
<sequence length="255" mass="27363">MATIKLKYITLACVLAATVAAGSHCHNDYYQLKSVAQAQEECARYQGIPCARLAVYNKYIYPNDTQTQCMVRCMVPLSDLQQVDVLFQCANMLPFSVGRSCGRKASKRDVDCLARCFLLRSGLYSEQHGPHLDRLYVQCNNYANETRFRETTGTCYRRLKSECLDECVLAGRFLRECFYEGGLLGPVAALGGLGGLVGGLTGLTGLLPPVTLQLTAPGLAGVTLTLSAPSVMVGALPVPPVMVGTLGGAANVGLL</sequence>
<accession>A0A2C9H878</accession>
<dbReference type="Gene3D" id="1.10.238.20">
    <property type="entry name" value="Pheromone/general odorant binding protein domain"/>
    <property type="match status" value="1"/>
</dbReference>
<feature type="chain" id="PRO_5012135211" evidence="6">
    <location>
        <begin position="22"/>
        <end position="255"/>
    </location>
</feature>
<dbReference type="SUPFAM" id="SSF47565">
    <property type="entry name" value="Insect pheromone/odorant-binding proteins"/>
    <property type="match status" value="2"/>
</dbReference>
<dbReference type="InterPro" id="IPR036728">
    <property type="entry name" value="PBP_GOBP_sf"/>
</dbReference>
<dbReference type="GO" id="GO:0007608">
    <property type="term" value="P:sensory perception of smell"/>
    <property type="evidence" value="ECO:0007669"/>
    <property type="project" value="TreeGrafter"/>
</dbReference>
<dbReference type="GO" id="GO:0005549">
    <property type="term" value="F:odorant binding"/>
    <property type="evidence" value="ECO:0007669"/>
    <property type="project" value="InterPro"/>
</dbReference>
<evidence type="ECO:0000256" key="5">
    <source>
        <dbReference type="ARBA" id="ARBA00023157"/>
    </source>
</evidence>
<protein>
    <submittedName>
        <fullName evidence="7">Uncharacterized protein</fullName>
    </submittedName>
</protein>
<dbReference type="GO" id="GO:0005615">
    <property type="term" value="C:extracellular space"/>
    <property type="evidence" value="ECO:0007669"/>
    <property type="project" value="TreeGrafter"/>
</dbReference>
<organism evidence="7 8">
    <name type="scientific">Anopheles quadriannulatus</name>
    <name type="common">Mosquito</name>
    <dbReference type="NCBI Taxonomy" id="34691"/>
    <lineage>
        <taxon>Eukaryota</taxon>
        <taxon>Metazoa</taxon>
        <taxon>Ecdysozoa</taxon>
        <taxon>Arthropoda</taxon>
        <taxon>Hexapoda</taxon>
        <taxon>Insecta</taxon>
        <taxon>Pterygota</taxon>
        <taxon>Neoptera</taxon>
        <taxon>Endopterygota</taxon>
        <taxon>Diptera</taxon>
        <taxon>Nematocera</taxon>
        <taxon>Culicoidea</taxon>
        <taxon>Culicidae</taxon>
        <taxon>Anophelinae</taxon>
        <taxon>Anopheles</taxon>
    </lineage>
</organism>
<keyword evidence="5" id="KW-1015">Disulfide bond</keyword>
<reference evidence="7" key="1">
    <citation type="submission" date="2020-05" db="UniProtKB">
        <authorList>
            <consortium name="EnsemblMetazoa"/>
        </authorList>
    </citation>
    <scope>IDENTIFICATION</scope>
    <source>
        <strain evidence="7">SANGQUA</strain>
    </source>
</reference>
<evidence type="ECO:0000256" key="2">
    <source>
        <dbReference type="ARBA" id="ARBA00008098"/>
    </source>
</evidence>
<keyword evidence="4 6" id="KW-0732">Signal</keyword>
<keyword evidence="8" id="KW-1185">Reference proteome</keyword>